<dbReference type="AlphaFoldDB" id="U7UUZ3"/>
<feature type="domain" description="S1 motif" evidence="1">
    <location>
        <begin position="648"/>
        <end position="717"/>
    </location>
</feature>
<dbReference type="InterPro" id="IPR037027">
    <property type="entry name" value="YqgF/RNaseH-like_dom_sf"/>
</dbReference>
<dbReference type="Pfam" id="PF22706">
    <property type="entry name" value="Tex_central_region"/>
    <property type="match status" value="1"/>
</dbReference>
<dbReference type="PROSITE" id="PS50126">
    <property type="entry name" value="S1"/>
    <property type="match status" value="1"/>
</dbReference>
<dbReference type="Gene3D" id="1.10.3500.10">
    <property type="entry name" value="Tex N-terminal region-like"/>
    <property type="match status" value="1"/>
</dbReference>
<dbReference type="SUPFAM" id="SSF50249">
    <property type="entry name" value="Nucleic acid-binding proteins"/>
    <property type="match status" value="1"/>
</dbReference>
<name>U7UUZ3_9FIRM</name>
<dbReference type="InterPro" id="IPR023319">
    <property type="entry name" value="Tex-like_HTH_dom_sf"/>
</dbReference>
<evidence type="ECO:0000313" key="3">
    <source>
        <dbReference type="Proteomes" id="UP000017090"/>
    </source>
</evidence>
<dbReference type="GO" id="GO:0005737">
    <property type="term" value="C:cytoplasm"/>
    <property type="evidence" value="ECO:0007669"/>
    <property type="project" value="UniProtKB-ARBA"/>
</dbReference>
<dbReference type="GO" id="GO:0006139">
    <property type="term" value="P:nucleobase-containing compound metabolic process"/>
    <property type="evidence" value="ECO:0007669"/>
    <property type="project" value="InterPro"/>
</dbReference>
<protein>
    <submittedName>
        <fullName evidence="2">Tex-like protein N-terminal domain protein</fullName>
    </submittedName>
</protein>
<keyword evidence="3" id="KW-1185">Reference proteome</keyword>
<dbReference type="Proteomes" id="UP000017090">
    <property type="component" value="Unassembled WGS sequence"/>
</dbReference>
<evidence type="ECO:0000259" key="1">
    <source>
        <dbReference type="PROSITE" id="PS50126"/>
    </source>
</evidence>
<dbReference type="Gene3D" id="1.10.150.310">
    <property type="entry name" value="Tex RuvX-like domain-like"/>
    <property type="match status" value="1"/>
</dbReference>
<dbReference type="FunFam" id="3.30.420.140:FF:000001">
    <property type="entry name" value="RNA-binding transcriptional accessory protein"/>
    <property type="match status" value="1"/>
</dbReference>
<dbReference type="eggNOG" id="COG2183">
    <property type="taxonomic scope" value="Bacteria"/>
</dbReference>
<comment type="caution">
    <text evidence="2">The sequence shown here is derived from an EMBL/GenBank/DDBJ whole genome shotgun (WGS) entry which is preliminary data.</text>
</comment>
<dbReference type="InterPro" id="IPR032639">
    <property type="entry name" value="Tex_YqgF"/>
</dbReference>
<dbReference type="InterPro" id="IPR050437">
    <property type="entry name" value="Ribos_protein_bS1-like"/>
</dbReference>
<dbReference type="InterPro" id="IPR023323">
    <property type="entry name" value="Tex-like_dom_sf"/>
</dbReference>
<organism evidence="2 3">
    <name type="scientific">Megasphaera vaginalis</name>
    <name type="common">ex Srinivasan et al. 2021</name>
    <dbReference type="NCBI Taxonomy" id="1111454"/>
    <lineage>
        <taxon>Bacteria</taxon>
        <taxon>Bacillati</taxon>
        <taxon>Bacillota</taxon>
        <taxon>Negativicutes</taxon>
        <taxon>Veillonellales</taxon>
        <taxon>Veillonellaceae</taxon>
        <taxon>Megasphaera</taxon>
    </lineage>
</organism>
<dbReference type="InterPro" id="IPR044146">
    <property type="entry name" value="S1_Tex"/>
</dbReference>
<dbReference type="InterPro" id="IPR055179">
    <property type="entry name" value="Tex-like_central_region"/>
</dbReference>
<reference evidence="2 3" key="1">
    <citation type="submission" date="2013-09" db="EMBL/GenBank/DDBJ databases">
        <authorList>
            <person name="Durkin A.S."/>
            <person name="Haft D.R."/>
            <person name="McCorrison J."/>
            <person name="Torralba M."/>
            <person name="Gillis M."/>
            <person name="Haft D.H."/>
            <person name="Methe B."/>
            <person name="Sutton G."/>
            <person name="Nelson K.E."/>
        </authorList>
    </citation>
    <scope>NUCLEOTIDE SEQUENCE [LARGE SCALE GENOMIC DNA]</scope>
    <source>
        <strain evidence="2 3">BV3C16-1</strain>
    </source>
</reference>
<proteinExistence type="predicted"/>
<dbReference type="Pfam" id="PF09371">
    <property type="entry name" value="Tex_N"/>
    <property type="match status" value="1"/>
</dbReference>
<dbReference type="InterPro" id="IPR006641">
    <property type="entry name" value="YqgF/RNaseH-like_dom"/>
</dbReference>
<dbReference type="Pfam" id="PF12836">
    <property type="entry name" value="HHH_3"/>
    <property type="match status" value="1"/>
</dbReference>
<evidence type="ECO:0000313" key="2">
    <source>
        <dbReference type="EMBL" id="ERT62719.1"/>
    </source>
</evidence>
<dbReference type="FunFam" id="1.10.10.650:FF:000001">
    <property type="entry name" value="S1 RNA-binding domain 1"/>
    <property type="match status" value="1"/>
</dbReference>
<dbReference type="Pfam" id="PF16921">
    <property type="entry name" value="Tex_YqgF"/>
    <property type="match status" value="1"/>
</dbReference>
<dbReference type="OrthoDB" id="9804714at2"/>
<dbReference type="STRING" id="1111454.HMPREF1250_0135"/>
<dbReference type="SUPFAM" id="SSF53098">
    <property type="entry name" value="Ribonuclease H-like"/>
    <property type="match status" value="1"/>
</dbReference>
<dbReference type="GO" id="GO:0006412">
    <property type="term" value="P:translation"/>
    <property type="evidence" value="ECO:0007669"/>
    <property type="project" value="TreeGrafter"/>
</dbReference>
<dbReference type="Gene3D" id="2.40.50.140">
    <property type="entry name" value="Nucleic acid-binding proteins"/>
    <property type="match status" value="1"/>
</dbReference>
<dbReference type="PANTHER" id="PTHR10724">
    <property type="entry name" value="30S RIBOSOMAL PROTEIN S1"/>
    <property type="match status" value="1"/>
</dbReference>
<dbReference type="PATRIC" id="fig|1111454.3.peg.22"/>
<dbReference type="SUPFAM" id="SSF158832">
    <property type="entry name" value="Tex N-terminal region-like"/>
    <property type="match status" value="1"/>
</dbReference>
<dbReference type="Pfam" id="PF00575">
    <property type="entry name" value="S1"/>
    <property type="match status" value="1"/>
</dbReference>
<dbReference type="GO" id="GO:0003735">
    <property type="term" value="F:structural constituent of ribosome"/>
    <property type="evidence" value="ECO:0007669"/>
    <property type="project" value="TreeGrafter"/>
</dbReference>
<dbReference type="PANTHER" id="PTHR10724:SF10">
    <property type="entry name" value="S1 RNA-BINDING DOMAIN-CONTAINING PROTEIN 1"/>
    <property type="match status" value="1"/>
</dbReference>
<dbReference type="InterPro" id="IPR003029">
    <property type="entry name" value="S1_domain"/>
</dbReference>
<dbReference type="SUPFAM" id="SSF47781">
    <property type="entry name" value="RuvA domain 2-like"/>
    <property type="match status" value="2"/>
</dbReference>
<sequence length="730" mass="80426">MNQIEVIRRIATMLSLRPNQVETALNLFAQGNTVPFIARYRKEATQLLDEVQLRQIRERYDYEEKLARRKETVRQALAAQNALTEDLADALAAACVLQDVEDLYRPFKPTRRTKAAAAREAGLKPLAELFRKQVKNGPPPEKAAEAYLTNTVKTADAAIQGAMYILSEDLAGNSTYRRYLREELWKTARLSCTLTVADAEAGPMLTYKNFNEKIRRLLGYRMLAINRGEAQKLLKSVLQTDTDKHIAHLVGMIISGPSPYVEILKDAAKDSYQRLIFPQLEREIRSELTASAEKQAISVFADNLRSLLLQPPFAGQVIMGLDPGYRTGCKCAVIDATGKVLDHGTYHLVGSKKQQQDAAEALTAWVKKHGITLISIGNGTASYETEQFVSHLIQHGNLTCSYMITNEAGASVYSASMLAREELPDLDVTIRGAVSIARRLQDPLAEAVKIDPKAIGVGQYQHDVDQKMLSAALDDVVESVVNAVGVDLNTASAALLRHVAGLTATTAANIVAYRKKNGPFRNRQDLNAVPRLGPSTFMQCAGFLRIKDGEEPLDNTAVHPESYALAKKILQHCGIHHEERKDTAALHLLQSKLPPNATAALAEKLHAGEPTIRDILTELRKPGRDLRDTMPQPLTRQKILSLDELQIGTTVRGTVQNVVDFGAFVDFGLKTPGLVHRSKLCRKPFCHPLDVVRVGDIVDAVIVAVDSRRGRISLSMTDVANNDTGKTTCK</sequence>
<dbReference type="InterPro" id="IPR041692">
    <property type="entry name" value="HHH_9"/>
</dbReference>
<dbReference type="CDD" id="cd05685">
    <property type="entry name" value="S1_Tex"/>
    <property type="match status" value="1"/>
</dbReference>
<dbReference type="InterPro" id="IPR012340">
    <property type="entry name" value="NA-bd_OB-fold"/>
</dbReference>
<dbReference type="SMART" id="SM00732">
    <property type="entry name" value="YqgFc"/>
    <property type="match status" value="1"/>
</dbReference>
<dbReference type="GO" id="GO:0003729">
    <property type="term" value="F:mRNA binding"/>
    <property type="evidence" value="ECO:0007669"/>
    <property type="project" value="UniProtKB-ARBA"/>
</dbReference>
<dbReference type="EMBL" id="AWXA01000002">
    <property type="protein sequence ID" value="ERT62719.1"/>
    <property type="molecule type" value="Genomic_DNA"/>
</dbReference>
<gene>
    <name evidence="2" type="ORF">HMPREF1250_0135</name>
</gene>
<dbReference type="FunFam" id="2.40.50.140:FF:000051">
    <property type="entry name" value="RNA-binding transcriptional accessory protein"/>
    <property type="match status" value="1"/>
</dbReference>
<accession>U7UUZ3</accession>
<dbReference type="InterPro" id="IPR018974">
    <property type="entry name" value="Tex-like_N"/>
</dbReference>
<dbReference type="SMART" id="SM00316">
    <property type="entry name" value="S1"/>
    <property type="match status" value="1"/>
</dbReference>
<dbReference type="RefSeq" id="WP_023052545.1">
    <property type="nucleotide sequence ID" value="NZ_AWXA01000002.1"/>
</dbReference>
<dbReference type="InterPro" id="IPR010994">
    <property type="entry name" value="RuvA_2-like"/>
</dbReference>
<dbReference type="Gene3D" id="1.10.10.650">
    <property type="entry name" value="RuvA domain 2-like"/>
    <property type="match status" value="1"/>
</dbReference>
<dbReference type="FunFam" id="1.10.150.310:FF:000001">
    <property type="entry name" value="RNA-binding transcriptional accessory protein"/>
    <property type="match status" value="1"/>
</dbReference>
<dbReference type="InterPro" id="IPR012337">
    <property type="entry name" value="RNaseH-like_sf"/>
</dbReference>
<dbReference type="Gene3D" id="3.30.420.140">
    <property type="entry name" value="YqgF/RNase H-like domain"/>
    <property type="match status" value="1"/>
</dbReference>
<dbReference type="Pfam" id="PF17674">
    <property type="entry name" value="HHH_9"/>
    <property type="match status" value="1"/>
</dbReference>